<evidence type="ECO:0000256" key="2">
    <source>
        <dbReference type="ARBA" id="ARBA00022448"/>
    </source>
</evidence>
<feature type="compositionally biased region" description="Basic and acidic residues" evidence="6">
    <location>
        <begin position="1"/>
        <end position="10"/>
    </location>
</feature>
<keyword evidence="4 7" id="KW-1133">Transmembrane helix</keyword>
<feature type="domain" description="Major facilitator superfamily (MFS) profile" evidence="8">
    <location>
        <begin position="77"/>
        <end position="605"/>
    </location>
</feature>
<dbReference type="GO" id="GO:0022857">
    <property type="term" value="F:transmembrane transporter activity"/>
    <property type="evidence" value="ECO:0007669"/>
    <property type="project" value="InterPro"/>
</dbReference>
<dbReference type="OrthoDB" id="10021397at2759"/>
<feature type="transmembrane region" description="Helical" evidence="7">
    <location>
        <begin position="581"/>
        <end position="602"/>
    </location>
</feature>
<feature type="transmembrane region" description="Helical" evidence="7">
    <location>
        <begin position="361"/>
        <end position="382"/>
    </location>
</feature>
<feature type="transmembrane region" description="Helical" evidence="7">
    <location>
        <begin position="447"/>
        <end position="469"/>
    </location>
</feature>
<dbReference type="PRINTS" id="PR01035">
    <property type="entry name" value="TCRTETA"/>
</dbReference>
<feature type="transmembrane region" description="Helical" evidence="7">
    <location>
        <begin position="424"/>
        <end position="440"/>
    </location>
</feature>
<feature type="transmembrane region" description="Helical" evidence="7">
    <location>
        <begin position="112"/>
        <end position="130"/>
    </location>
</feature>
<evidence type="ECO:0000256" key="6">
    <source>
        <dbReference type="SAM" id="MobiDB-lite"/>
    </source>
</evidence>
<feature type="transmembrane region" description="Helical" evidence="7">
    <location>
        <begin position="506"/>
        <end position="524"/>
    </location>
</feature>
<evidence type="ECO:0000313" key="9">
    <source>
        <dbReference type="EMBL" id="TVY15359.1"/>
    </source>
</evidence>
<evidence type="ECO:0000259" key="8">
    <source>
        <dbReference type="PROSITE" id="PS50850"/>
    </source>
</evidence>
<feature type="transmembrane region" description="Helical" evidence="7">
    <location>
        <begin position="248"/>
        <end position="268"/>
    </location>
</feature>
<feature type="transmembrane region" description="Helical" evidence="7">
    <location>
        <begin position="199"/>
        <end position="223"/>
    </location>
</feature>
<accession>A0A8T9B9T1</accession>
<gene>
    <name evidence="9" type="primary">gliA_2</name>
    <name evidence="9" type="ORF">LARI1_G007345</name>
</gene>
<feature type="transmembrane region" description="Helical" evidence="7">
    <location>
        <begin position="324"/>
        <end position="341"/>
    </location>
</feature>
<feature type="transmembrane region" description="Helical" evidence="7">
    <location>
        <begin position="294"/>
        <end position="312"/>
    </location>
</feature>
<evidence type="ECO:0000313" key="10">
    <source>
        <dbReference type="Proteomes" id="UP000469559"/>
    </source>
</evidence>
<feature type="transmembrane region" description="Helical" evidence="7">
    <location>
        <begin position="142"/>
        <end position="161"/>
    </location>
</feature>
<dbReference type="EMBL" id="QGMF01000515">
    <property type="protein sequence ID" value="TVY15359.1"/>
    <property type="molecule type" value="Genomic_DNA"/>
</dbReference>
<dbReference type="SUPFAM" id="SSF103473">
    <property type="entry name" value="MFS general substrate transporter"/>
    <property type="match status" value="1"/>
</dbReference>
<dbReference type="PANTHER" id="PTHR23501">
    <property type="entry name" value="MAJOR FACILITATOR SUPERFAMILY"/>
    <property type="match status" value="1"/>
</dbReference>
<evidence type="ECO:0000256" key="1">
    <source>
        <dbReference type="ARBA" id="ARBA00004141"/>
    </source>
</evidence>
<name>A0A8T9B9T1_9HELO</name>
<dbReference type="InterPro" id="IPR011701">
    <property type="entry name" value="MFS"/>
</dbReference>
<evidence type="ECO:0000256" key="7">
    <source>
        <dbReference type="SAM" id="Phobius"/>
    </source>
</evidence>
<dbReference type="PROSITE" id="PS50850">
    <property type="entry name" value="MFS"/>
    <property type="match status" value="1"/>
</dbReference>
<comment type="subcellular location">
    <subcellularLocation>
        <location evidence="1">Membrane</location>
        <topology evidence="1">Multi-pass membrane protein</topology>
    </subcellularLocation>
</comment>
<dbReference type="InterPro" id="IPR001958">
    <property type="entry name" value="Tet-R_TetA/multi-R_MdtG-like"/>
</dbReference>
<reference evidence="9 10" key="1">
    <citation type="submission" date="2018-05" db="EMBL/GenBank/DDBJ databases">
        <title>Whole genome sequencing for identification of molecular markers to develop diagnostic detection tools for the regulated plant pathogen Lachnellula willkommii.</title>
        <authorList>
            <person name="Giroux E."/>
            <person name="Bilodeau G."/>
        </authorList>
    </citation>
    <scope>NUCLEOTIDE SEQUENCE [LARGE SCALE GENOMIC DNA]</scope>
    <source>
        <strain evidence="9 10">CBS 203.66</strain>
    </source>
</reference>
<dbReference type="Gene3D" id="1.20.1250.20">
    <property type="entry name" value="MFS general substrate transporter like domains"/>
    <property type="match status" value="1"/>
</dbReference>
<comment type="caution">
    <text evidence="9">The sequence shown here is derived from an EMBL/GenBank/DDBJ whole genome shotgun (WGS) entry which is preliminary data.</text>
</comment>
<dbReference type="CDD" id="cd17502">
    <property type="entry name" value="MFS_Azr1_MDR_like"/>
    <property type="match status" value="1"/>
</dbReference>
<keyword evidence="3 7" id="KW-0812">Transmembrane</keyword>
<dbReference type="Proteomes" id="UP000469559">
    <property type="component" value="Unassembled WGS sequence"/>
</dbReference>
<evidence type="ECO:0000256" key="5">
    <source>
        <dbReference type="ARBA" id="ARBA00023136"/>
    </source>
</evidence>
<feature type="region of interest" description="Disordered" evidence="6">
    <location>
        <begin position="1"/>
        <end position="66"/>
    </location>
</feature>
<feature type="transmembrane region" description="Helical" evidence="7">
    <location>
        <begin position="167"/>
        <end position="192"/>
    </location>
</feature>
<sequence>MSSEEAKRTGDILASESSLPKSEASDSRTSTSDHSPGNDLPQRELVEKTESDGGSPDPPTDPQAQVKYPHGLHLTAIAVAVMLAMLPAVMDLSILATAIPHITDHFHSLDDIGWYATAYFLTVAATQSMWGKAYQFFNLKKGYLLSLFIFAIGSLISGVAPNSITVIIGRAITGVGAAGIFGGCFTVMAFSVKPQRRPAFAGILSASFGIGTSIGPIIGGVLADQLSWRWWQVISATHHYLRSDTLQYSFYINLPLIGAAGIMIFFAFKTPPFAQHNDDAQASFAEKIRQMDPVGAGLIIAGMACFCLALQWGGITKAWNSADVIGTLVGFGLIVIVFCLWEYSQGSRAMLVPHILKKRLVSVGSIVIFLLGGAEYTMIYYIPIYFQSILGTSAEGSGVRNLPWVLSKSMQLRIPQSMKRETDAISLPGIVTLVFGFIISKTGHFTPYIIIGSALSVVGAGLLSTLSLSSTTGDWIGYQILAGFGMGLSVRTPITANQALSNHRDLPATTAMLIFMQTFGGAVFNSVAQSIFTNTIERNLKAKVPELAPSDVINAGATALRSFPAEDLDGLISSYDKGLQGVFYLVAAIAGVATIASLAMPWTSVKLKKAIKHKALEA</sequence>
<dbReference type="AlphaFoldDB" id="A0A8T9B9T1"/>
<evidence type="ECO:0000256" key="3">
    <source>
        <dbReference type="ARBA" id="ARBA00022692"/>
    </source>
</evidence>
<proteinExistence type="predicted"/>
<dbReference type="InterPro" id="IPR036259">
    <property type="entry name" value="MFS_trans_sf"/>
</dbReference>
<organism evidence="9 10">
    <name type="scientific">Lachnellula arida</name>
    <dbReference type="NCBI Taxonomy" id="1316785"/>
    <lineage>
        <taxon>Eukaryota</taxon>
        <taxon>Fungi</taxon>
        <taxon>Dikarya</taxon>
        <taxon>Ascomycota</taxon>
        <taxon>Pezizomycotina</taxon>
        <taxon>Leotiomycetes</taxon>
        <taxon>Helotiales</taxon>
        <taxon>Lachnaceae</taxon>
        <taxon>Lachnellula</taxon>
    </lineage>
</organism>
<keyword evidence="10" id="KW-1185">Reference proteome</keyword>
<dbReference type="Pfam" id="PF07690">
    <property type="entry name" value="MFS_1"/>
    <property type="match status" value="1"/>
</dbReference>
<dbReference type="PANTHER" id="PTHR23501:SF177">
    <property type="entry name" value="MAJOR FACILITATOR SUPERFAMILY (MFS) PROFILE DOMAIN-CONTAINING PROTEIN-RELATED"/>
    <property type="match status" value="1"/>
</dbReference>
<dbReference type="InterPro" id="IPR020846">
    <property type="entry name" value="MFS_dom"/>
</dbReference>
<protein>
    <submittedName>
        <fullName evidence="9">MFS gliotoxin efflux transporter gliA</fullName>
    </submittedName>
</protein>
<evidence type="ECO:0000256" key="4">
    <source>
        <dbReference type="ARBA" id="ARBA00022989"/>
    </source>
</evidence>
<dbReference type="GO" id="GO:0005886">
    <property type="term" value="C:plasma membrane"/>
    <property type="evidence" value="ECO:0007669"/>
    <property type="project" value="TreeGrafter"/>
</dbReference>
<feature type="compositionally biased region" description="Basic and acidic residues" evidence="6">
    <location>
        <begin position="41"/>
        <end position="51"/>
    </location>
</feature>
<feature type="transmembrane region" description="Helical" evidence="7">
    <location>
        <begin position="74"/>
        <end position="100"/>
    </location>
</feature>
<keyword evidence="5 7" id="KW-0472">Membrane</keyword>
<keyword evidence="2" id="KW-0813">Transport</keyword>